<evidence type="ECO:0000313" key="10">
    <source>
        <dbReference type="EMBL" id="MBB6480999.1"/>
    </source>
</evidence>
<keyword evidence="7" id="KW-0998">Cell outer membrane</keyword>
<reference evidence="10 11" key="1">
    <citation type="submission" date="2020-08" db="EMBL/GenBank/DDBJ databases">
        <title>Genomic Encyclopedia of Type Strains, Phase IV (KMG-IV): sequencing the most valuable type-strain genomes for metagenomic binning, comparative biology and taxonomic classification.</title>
        <authorList>
            <person name="Goeker M."/>
        </authorList>
    </citation>
    <scope>NUCLEOTIDE SEQUENCE [LARGE SCALE GENOMIC DNA]</scope>
    <source>
        <strain evidence="10 11">DSM 2461</strain>
    </source>
</reference>
<dbReference type="GO" id="GO:1990281">
    <property type="term" value="C:efflux pump complex"/>
    <property type="evidence" value="ECO:0007669"/>
    <property type="project" value="TreeGrafter"/>
</dbReference>
<evidence type="ECO:0000256" key="2">
    <source>
        <dbReference type="ARBA" id="ARBA00007613"/>
    </source>
</evidence>
<dbReference type="PANTHER" id="PTHR30026:SF20">
    <property type="entry name" value="OUTER MEMBRANE PROTEIN TOLC"/>
    <property type="match status" value="1"/>
</dbReference>
<dbReference type="GO" id="GO:0015288">
    <property type="term" value="F:porin activity"/>
    <property type="evidence" value="ECO:0007669"/>
    <property type="project" value="TreeGrafter"/>
</dbReference>
<evidence type="ECO:0000256" key="9">
    <source>
        <dbReference type="SAM" id="SignalP"/>
    </source>
</evidence>
<evidence type="ECO:0000256" key="8">
    <source>
        <dbReference type="SAM" id="Coils"/>
    </source>
</evidence>
<name>A0A841RDS1_9SPIO</name>
<evidence type="ECO:0000256" key="6">
    <source>
        <dbReference type="ARBA" id="ARBA00023136"/>
    </source>
</evidence>
<keyword evidence="5" id="KW-0812">Transmembrane</keyword>
<evidence type="ECO:0000256" key="1">
    <source>
        <dbReference type="ARBA" id="ARBA00004442"/>
    </source>
</evidence>
<comment type="subcellular location">
    <subcellularLocation>
        <location evidence="1">Cell outer membrane</location>
    </subcellularLocation>
</comment>
<dbReference type="InterPro" id="IPR003423">
    <property type="entry name" value="OMP_efflux"/>
</dbReference>
<dbReference type="GO" id="GO:0015562">
    <property type="term" value="F:efflux transmembrane transporter activity"/>
    <property type="evidence" value="ECO:0007669"/>
    <property type="project" value="InterPro"/>
</dbReference>
<dbReference type="RefSeq" id="WP_184747248.1">
    <property type="nucleotide sequence ID" value="NZ_JACHGJ010000005.1"/>
</dbReference>
<dbReference type="Pfam" id="PF02321">
    <property type="entry name" value="OEP"/>
    <property type="match status" value="1"/>
</dbReference>
<keyword evidence="8" id="KW-0175">Coiled coil</keyword>
<sequence>MKTTNRKLLLLTLIFSMASFLPADPLILSLEEAWNIMEINNSDLNKLYLQWGAALRKSGSREYLRPSISAEAGISRSSGLISLLTNEDTVTNFDEKKNWTVSGALKLSWSLAPGVSLEAKSRAIDEELLRLQIEEKTRSLKYSLTVLYYQILAGEEQIALQEENLRLTTSRVEQAEEKYNQGLLSELDLLSARLSAARDVPKLQKAKADQEKRYLTFKSYLEMDRSTEVALTGRTIDSIELPDLETALMDVRSHIDLKLLVLQIEKAKISLEKSGKTSFVPTLTPSLNWNNNISTDFYDAGEFEPDLFKDTISLGLTLKIPLDSYLPGSSERLAMQSLEEAIEIAEINREKSARSLEDKVRTLYLDMELSRSNVELQKLSISLLEQTVAKNEQLYENGRLSLADLEDSRMDLKAAVLTLEDEKRNLTNLTIEAAYLLNLN</sequence>
<evidence type="ECO:0000256" key="4">
    <source>
        <dbReference type="ARBA" id="ARBA00022452"/>
    </source>
</evidence>
<keyword evidence="9" id="KW-0732">Signal</keyword>
<feature type="coiled-coil region" evidence="8">
    <location>
        <begin position="402"/>
        <end position="432"/>
    </location>
</feature>
<accession>A0A841RDS1</accession>
<keyword evidence="4" id="KW-1134">Transmembrane beta strand</keyword>
<organism evidence="10 11">
    <name type="scientific">Spirochaeta isovalerica</name>
    <dbReference type="NCBI Taxonomy" id="150"/>
    <lineage>
        <taxon>Bacteria</taxon>
        <taxon>Pseudomonadati</taxon>
        <taxon>Spirochaetota</taxon>
        <taxon>Spirochaetia</taxon>
        <taxon>Spirochaetales</taxon>
        <taxon>Spirochaetaceae</taxon>
        <taxon>Spirochaeta</taxon>
    </lineage>
</organism>
<comment type="similarity">
    <text evidence="2">Belongs to the outer membrane factor (OMF) (TC 1.B.17) family.</text>
</comment>
<keyword evidence="6" id="KW-0472">Membrane</keyword>
<dbReference type="InterPro" id="IPR051906">
    <property type="entry name" value="TolC-like"/>
</dbReference>
<dbReference type="AlphaFoldDB" id="A0A841RDS1"/>
<gene>
    <name evidence="10" type="ORF">HNR50_002672</name>
</gene>
<evidence type="ECO:0000256" key="5">
    <source>
        <dbReference type="ARBA" id="ARBA00022692"/>
    </source>
</evidence>
<keyword evidence="3" id="KW-0813">Transport</keyword>
<dbReference type="EMBL" id="JACHGJ010000005">
    <property type="protein sequence ID" value="MBB6480999.1"/>
    <property type="molecule type" value="Genomic_DNA"/>
</dbReference>
<proteinExistence type="inferred from homology"/>
<dbReference type="Proteomes" id="UP000587760">
    <property type="component" value="Unassembled WGS sequence"/>
</dbReference>
<evidence type="ECO:0000256" key="3">
    <source>
        <dbReference type="ARBA" id="ARBA00022448"/>
    </source>
</evidence>
<protein>
    <submittedName>
        <fullName evidence="10">Outer membrane protein TolC</fullName>
    </submittedName>
</protein>
<feature type="chain" id="PRO_5032352672" evidence="9">
    <location>
        <begin position="24"/>
        <end position="440"/>
    </location>
</feature>
<dbReference type="GO" id="GO:0009279">
    <property type="term" value="C:cell outer membrane"/>
    <property type="evidence" value="ECO:0007669"/>
    <property type="project" value="UniProtKB-SubCell"/>
</dbReference>
<dbReference type="PANTHER" id="PTHR30026">
    <property type="entry name" value="OUTER MEMBRANE PROTEIN TOLC"/>
    <property type="match status" value="1"/>
</dbReference>
<keyword evidence="11" id="KW-1185">Reference proteome</keyword>
<comment type="caution">
    <text evidence="10">The sequence shown here is derived from an EMBL/GenBank/DDBJ whole genome shotgun (WGS) entry which is preliminary data.</text>
</comment>
<feature type="signal peptide" evidence="9">
    <location>
        <begin position="1"/>
        <end position="23"/>
    </location>
</feature>
<evidence type="ECO:0000256" key="7">
    <source>
        <dbReference type="ARBA" id="ARBA00023237"/>
    </source>
</evidence>
<evidence type="ECO:0000313" key="11">
    <source>
        <dbReference type="Proteomes" id="UP000587760"/>
    </source>
</evidence>
<dbReference type="SUPFAM" id="SSF56954">
    <property type="entry name" value="Outer membrane efflux proteins (OEP)"/>
    <property type="match status" value="1"/>
</dbReference>
<dbReference type="Gene3D" id="1.20.1600.10">
    <property type="entry name" value="Outer membrane efflux proteins (OEP)"/>
    <property type="match status" value="1"/>
</dbReference>